<dbReference type="PROSITE" id="PS50206">
    <property type="entry name" value="RHODANESE_3"/>
    <property type="match status" value="1"/>
</dbReference>
<dbReference type="Pfam" id="PF02852">
    <property type="entry name" value="Pyr_redox_dim"/>
    <property type="match status" value="1"/>
</dbReference>
<proteinExistence type="inferred from homology"/>
<dbReference type="Gene3D" id="3.50.50.60">
    <property type="entry name" value="FAD/NAD(P)-binding domain"/>
    <property type="match status" value="2"/>
</dbReference>
<dbReference type="InterPro" id="IPR001763">
    <property type="entry name" value="Rhodanese-like_dom"/>
</dbReference>
<feature type="domain" description="Rhodanese" evidence="7">
    <location>
        <begin position="463"/>
        <end position="550"/>
    </location>
</feature>
<evidence type="ECO:0000256" key="2">
    <source>
        <dbReference type="ARBA" id="ARBA00009130"/>
    </source>
</evidence>
<evidence type="ECO:0000259" key="7">
    <source>
        <dbReference type="PROSITE" id="PS50206"/>
    </source>
</evidence>
<dbReference type="PANTHER" id="PTHR43429:SF1">
    <property type="entry name" value="NAD(P)H SULFUR OXIDOREDUCTASE (COA-DEPENDENT)"/>
    <property type="match status" value="1"/>
</dbReference>
<name>A0A098B5H4_DESHA</name>
<sequence>MKKKVLIVGGVAGGASAAARLRRLDEDAEIILFERDDYISFANCGLPYYIGGTITKRERLMVQTPEDMQARFNIDVRIRSEVIRLDAANKKVLVRSQSRGTYEESYDALILSPGAKALRPNIPGIDSERILTLRNIPDTDAIKGLVDQKGVQSAIIIGGGFVGVEMAENLREQGLNVTLVEAAPHILAPFDTDMVVLAEKKLVAHGIRLILNDGVKSFQDLENQVEVTLASNRKLQGDLIILAIGVIPDTGFLKESGLELGPKGHLIVNEHMATNLPHVYAAGDAVEVLDYITKTKTAIPLAGPANKQGRIAADNIAGLNSTYKGTQGTSIIKIFELTAASTGANERTLQRANLPYHVIHIHPVSHASYYPNAYPMTLKLIFGADGRIFGAQGIGRDGVDKRIDVISTVIRLGGTVEDLTELELAYAPPFSSAKDPVNMAGYVAQNVLTGQAHMLVWDDLNKIDEEYTFVDVRTKIEFAKGHVEGAINIPVDDLRQRIQELDPGKLIVVYCEVGLRGYFAERILTQKGYRVLNLTGGYTTYSVQGFDPNQALDDYKKDFNPYPCCADEDIIDPDTQRIKHQ</sequence>
<keyword evidence="5" id="KW-0560">Oxidoreductase</keyword>
<dbReference type="RefSeq" id="WP_005817202.1">
    <property type="nucleotide sequence ID" value="NZ_CABKQQ010000061.1"/>
</dbReference>
<dbReference type="OrthoDB" id="9802028at2"/>
<dbReference type="EMBL" id="LK996017">
    <property type="protein sequence ID" value="CDX04089.1"/>
    <property type="molecule type" value="Genomic_DNA"/>
</dbReference>
<evidence type="ECO:0000256" key="1">
    <source>
        <dbReference type="ARBA" id="ARBA00001974"/>
    </source>
</evidence>
<dbReference type="InterPro" id="IPR016156">
    <property type="entry name" value="FAD/NAD-linked_Rdtase_dimer_sf"/>
</dbReference>
<dbReference type="AlphaFoldDB" id="A0A098B5H4"/>
<evidence type="ECO:0000313" key="10">
    <source>
        <dbReference type="Proteomes" id="UP000054623"/>
    </source>
</evidence>
<dbReference type="EMBL" id="LOCK01000083">
    <property type="protein sequence ID" value="KTE89342.1"/>
    <property type="molecule type" value="Genomic_DNA"/>
</dbReference>
<comment type="similarity">
    <text evidence="2">Belongs to the class-III pyridine nucleotide-disulfide oxidoreductase family.</text>
</comment>
<evidence type="ECO:0000313" key="9">
    <source>
        <dbReference type="EMBL" id="KTE89342.1"/>
    </source>
</evidence>
<reference evidence="9 10" key="2">
    <citation type="submission" date="2015-12" db="EMBL/GenBank/DDBJ databases">
        <title>Draft Genome Sequence of Desulfitobacterium hafniense Strain DH, a Sulfate-reducing Bacterium Isolated from Paddy Soils.</title>
        <authorList>
            <person name="Bao P."/>
            <person name="Zhang X."/>
            <person name="Li G."/>
        </authorList>
    </citation>
    <scope>NUCLEOTIDE SEQUENCE [LARGE SCALE GENOMIC DNA]</scope>
    <source>
        <strain evidence="9 10">DH</strain>
    </source>
</reference>
<evidence type="ECO:0000256" key="5">
    <source>
        <dbReference type="ARBA" id="ARBA00023002"/>
    </source>
</evidence>
<organism evidence="8">
    <name type="scientific">Desulfitobacterium hafniense</name>
    <name type="common">Desulfitobacterium frappieri</name>
    <dbReference type="NCBI Taxonomy" id="49338"/>
    <lineage>
        <taxon>Bacteria</taxon>
        <taxon>Bacillati</taxon>
        <taxon>Bacillota</taxon>
        <taxon>Clostridia</taxon>
        <taxon>Eubacteriales</taxon>
        <taxon>Desulfitobacteriaceae</taxon>
        <taxon>Desulfitobacterium</taxon>
    </lineage>
</organism>
<dbReference type="InterPro" id="IPR004099">
    <property type="entry name" value="Pyr_nucl-diS_OxRdtase_dimer"/>
</dbReference>
<dbReference type="GO" id="GO:0016491">
    <property type="term" value="F:oxidoreductase activity"/>
    <property type="evidence" value="ECO:0007669"/>
    <property type="project" value="UniProtKB-KW"/>
</dbReference>
<dbReference type="SUPFAM" id="SSF51905">
    <property type="entry name" value="FAD/NAD(P)-binding domain"/>
    <property type="match status" value="1"/>
</dbReference>
<dbReference type="InterPro" id="IPR036873">
    <property type="entry name" value="Rhodanese-like_dom_sf"/>
</dbReference>
<dbReference type="PRINTS" id="PR00368">
    <property type="entry name" value="FADPNR"/>
</dbReference>
<dbReference type="InterPro" id="IPR023753">
    <property type="entry name" value="FAD/NAD-binding_dom"/>
</dbReference>
<dbReference type="CDD" id="cd01524">
    <property type="entry name" value="RHOD_Pyr_redox"/>
    <property type="match status" value="1"/>
</dbReference>
<dbReference type="Gene3D" id="3.40.250.10">
    <property type="entry name" value="Rhodanese-like domain"/>
    <property type="match status" value="1"/>
</dbReference>
<dbReference type="SUPFAM" id="SSF52821">
    <property type="entry name" value="Rhodanese/Cell cycle control phosphatase"/>
    <property type="match status" value="1"/>
</dbReference>
<dbReference type="PATRIC" id="fig|49338.4.peg.4527"/>
<dbReference type="Pfam" id="PF00581">
    <property type="entry name" value="Rhodanese"/>
    <property type="match status" value="1"/>
</dbReference>
<evidence type="ECO:0000256" key="6">
    <source>
        <dbReference type="ARBA" id="ARBA00023284"/>
    </source>
</evidence>
<dbReference type="InterPro" id="IPR036188">
    <property type="entry name" value="FAD/NAD-bd_sf"/>
</dbReference>
<keyword evidence="6" id="KW-0676">Redox-active center</keyword>
<protein>
    <submittedName>
        <fullName evidence="9">CoA-disulfide reductase</fullName>
    </submittedName>
    <submittedName>
        <fullName evidence="8">Coenzyme A disulfide reductase</fullName>
    </submittedName>
</protein>
<accession>A0A098B5H4</accession>
<evidence type="ECO:0000313" key="8">
    <source>
        <dbReference type="EMBL" id="CDX04089.1"/>
    </source>
</evidence>
<keyword evidence="4" id="KW-0274">FAD</keyword>
<keyword evidence="3" id="KW-0285">Flavoprotein</keyword>
<comment type="cofactor">
    <cofactor evidence="1">
        <name>FAD</name>
        <dbReference type="ChEBI" id="CHEBI:57692"/>
    </cofactor>
</comment>
<dbReference type="SUPFAM" id="SSF55424">
    <property type="entry name" value="FAD/NAD-linked reductases, dimerisation (C-terminal) domain"/>
    <property type="match status" value="1"/>
</dbReference>
<evidence type="ECO:0000256" key="4">
    <source>
        <dbReference type="ARBA" id="ARBA00022827"/>
    </source>
</evidence>
<dbReference type="Proteomes" id="UP000054623">
    <property type="component" value="Unassembled WGS sequence"/>
</dbReference>
<evidence type="ECO:0000256" key="3">
    <source>
        <dbReference type="ARBA" id="ARBA00022630"/>
    </source>
</evidence>
<gene>
    <name evidence="9" type="ORF">AT727_13155</name>
    <name evidence="8" type="ORF">DPCES_4203</name>
</gene>
<dbReference type="SMART" id="SM00450">
    <property type="entry name" value="RHOD"/>
    <property type="match status" value="1"/>
</dbReference>
<dbReference type="PANTHER" id="PTHR43429">
    <property type="entry name" value="PYRIDINE NUCLEOTIDE-DISULFIDE OXIDOREDUCTASE DOMAIN-CONTAINING"/>
    <property type="match status" value="1"/>
</dbReference>
<dbReference type="Pfam" id="PF07992">
    <property type="entry name" value="Pyr_redox_2"/>
    <property type="match status" value="1"/>
</dbReference>
<reference evidence="8" key="1">
    <citation type="submission" date="2014-07" db="EMBL/GenBank/DDBJ databases">
        <authorList>
            <person name="Hornung V.Bastian."/>
        </authorList>
    </citation>
    <scope>NUCLEOTIDE SEQUENCE</scope>
    <source>
        <strain evidence="8">PCE-S</strain>
    </source>
</reference>
<dbReference type="InterPro" id="IPR050260">
    <property type="entry name" value="FAD-bd_OxRdtase"/>
</dbReference>
<dbReference type="PRINTS" id="PR00411">
    <property type="entry name" value="PNDRDTASEI"/>
</dbReference>